<dbReference type="NCBIfam" id="TIGR00786">
    <property type="entry name" value="dctM"/>
    <property type="match status" value="1"/>
</dbReference>
<dbReference type="STRING" id="460384.SAMN05216313_1603"/>
<keyword evidence="2" id="KW-1003">Cell membrane</keyword>
<feature type="transmembrane region" description="Helical" evidence="7">
    <location>
        <begin position="44"/>
        <end position="62"/>
    </location>
</feature>
<dbReference type="GeneID" id="93279253"/>
<keyword evidence="4 7" id="KW-0812">Transmembrane</keyword>
<evidence type="ECO:0000256" key="1">
    <source>
        <dbReference type="ARBA" id="ARBA00004429"/>
    </source>
</evidence>
<keyword evidence="5 7" id="KW-1133">Transmembrane helix</keyword>
<evidence type="ECO:0000256" key="3">
    <source>
        <dbReference type="ARBA" id="ARBA00022519"/>
    </source>
</evidence>
<keyword evidence="3" id="KW-0997">Cell inner membrane</keyword>
<evidence type="ECO:0000256" key="6">
    <source>
        <dbReference type="ARBA" id="ARBA00023136"/>
    </source>
</evidence>
<dbReference type="PANTHER" id="PTHR33362">
    <property type="entry name" value="SIALIC ACID TRAP TRANSPORTER PERMEASE PROTEIN SIAT-RELATED"/>
    <property type="match status" value="1"/>
</dbReference>
<evidence type="ECO:0000256" key="5">
    <source>
        <dbReference type="ARBA" id="ARBA00022989"/>
    </source>
</evidence>
<evidence type="ECO:0000259" key="8">
    <source>
        <dbReference type="Pfam" id="PF06808"/>
    </source>
</evidence>
<accession>A0A1I0KCE4</accession>
<dbReference type="Proteomes" id="UP000198508">
    <property type="component" value="Unassembled WGS sequence"/>
</dbReference>
<dbReference type="PIRSF" id="PIRSF006066">
    <property type="entry name" value="HI0050"/>
    <property type="match status" value="1"/>
</dbReference>
<dbReference type="EMBL" id="FOIM01000060">
    <property type="protein sequence ID" value="SEU21279.1"/>
    <property type="molecule type" value="Genomic_DNA"/>
</dbReference>
<proteinExistence type="predicted"/>
<evidence type="ECO:0000256" key="2">
    <source>
        <dbReference type="ARBA" id="ARBA00022475"/>
    </source>
</evidence>
<name>A0A1I0KCE4_9FIRM</name>
<evidence type="ECO:0000313" key="10">
    <source>
        <dbReference type="Proteomes" id="UP000198508"/>
    </source>
</evidence>
<dbReference type="InterPro" id="IPR010656">
    <property type="entry name" value="DctM"/>
</dbReference>
<keyword evidence="10" id="KW-1185">Reference proteome</keyword>
<dbReference type="AlphaFoldDB" id="A0A1I0KCE4"/>
<keyword evidence="6 7" id="KW-0472">Membrane</keyword>
<feature type="transmembrane region" description="Helical" evidence="7">
    <location>
        <begin position="356"/>
        <end position="385"/>
    </location>
</feature>
<feature type="transmembrane region" description="Helical" evidence="7">
    <location>
        <begin position="217"/>
        <end position="236"/>
    </location>
</feature>
<feature type="transmembrane region" description="Helical" evidence="7">
    <location>
        <begin position="277"/>
        <end position="296"/>
    </location>
</feature>
<dbReference type="GO" id="GO:0022857">
    <property type="term" value="F:transmembrane transporter activity"/>
    <property type="evidence" value="ECO:0007669"/>
    <property type="project" value="TreeGrafter"/>
</dbReference>
<reference evidence="10" key="1">
    <citation type="submission" date="2016-10" db="EMBL/GenBank/DDBJ databases">
        <authorList>
            <person name="Varghese N."/>
            <person name="Submissions S."/>
        </authorList>
    </citation>
    <scope>NUCLEOTIDE SEQUENCE [LARGE SCALE GENOMIC DNA]</scope>
    <source>
        <strain evidence="10">NLAE-zl-G277</strain>
    </source>
</reference>
<evidence type="ECO:0000256" key="7">
    <source>
        <dbReference type="SAM" id="Phobius"/>
    </source>
</evidence>
<protein>
    <submittedName>
        <fullName evidence="9">TRAP transporter, DctM subunit</fullName>
    </submittedName>
</protein>
<feature type="transmembrane region" description="Helical" evidence="7">
    <location>
        <begin position="82"/>
        <end position="104"/>
    </location>
</feature>
<dbReference type="GO" id="GO:0005886">
    <property type="term" value="C:plasma membrane"/>
    <property type="evidence" value="ECO:0007669"/>
    <property type="project" value="UniProtKB-SubCell"/>
</dbReference>
<comment type="subcellular location">
    <subcellularLocation>
        <location evidence="1">Cell inner membrane</location>
        <topology evidence="1">Multi-pass membrane protein</topology>
    </subcellularLocation>
</comment>
<feature type="transmembrane region" description="Helical" evidence="7">
    <location>
        <begin position="241"/>
        <end position="257"/>
    </location>
</feature>
<sequence>MSILLISFFAMLLMGIPVAAVMGLSSMFYLLSRGADLLTIPQRMFAGADSFSLMAIPLYIFAGEIMNRCGITRRIFNFASEIVGFLAGGLALVNVLASTMFAGISGSTSADVASLGVMEIAGMTEAGYSRSYATAITCASATIGSIIPPSILMVLYSSITGISCGKLFVAGMIPGILVCGTQMLYCYTKAKRDPQNCDGNYRPAFNGRRLLVAAKDAIPAMIMPLIIIGGTLSGVFTATEAGAVAGLYGVIIGVFYYKEFHFNDLIETIKSTAFTVGQSSLIFASTSVFSYCIAILQLPNKLSMLISGVTTNPYIVMFLMILAMMCIGCFMDTTPAAIIMVPIFQPLAASFGFDPIHFGMVMVLTFIFGGITPPVGATLFIASSVGNVSLAKLVKDMWPLILLFFIVMMLVAYVPQISTFLPTLIG</sequence>
<gene>
    <name evidence="9" type="ORF">SAMN05216313_1603</name>
</gene>
<feature type="transmembrane region" description="Helical" evidence="7">
    <location>
        <begin position="132"/>
        <end position="155"/>
    </location>
</feature>
<feature type="transmembrane region" description="Helical" evidence="7">
    <location>
        <begin position="167"/>
        <end position="185"/>
    </location>
</feature>
<evidence type="ECO:0000256" key="4">
    <source>
        <dbReference type="ARBA" id="ARBA00022692"/>
    </source>
</evidence>
<dbReference type="PANTHER" id="PTHR33362:SF2">
    <property type="entry name" value="TRAP TRANSPORTER LARGE PERMEASE PROTEIN"/>
    <property type="match status" value="1"/>
</dbReference>
<evidence type="ECO:0000313" key="9">
    <source>
        <dbReference type="EMBL" id="SEU21279.1"/>
    </source>
</evidence>
<feature type="transmembrane region" description="Helical" evidence="7">
    <location>
        <begin position="397"/>
        <end position="414"/>
    </location>
</feature>
<dbReference type="InterPro" id="IPR004681">
    <property type="entry name" value="TRAP_DctM"/>
</dbReference>
<dbReference type="Pfam" id="PF06808">
    <property type="entry name" value="DctM"/>
    <property type="match status" value="1"/>
</dbReference>
<dbReference type="RefSeq" id="WP_092371861.1">
    <property type="nucleotide sequence ID" value="NZ_DAINWJ010000481.1"/>
</dbReference>
<feature type="domain" description="TRAP C4-dicarboxylate transport system permease DctM subunit" evidence="8">
    <location>
        <begin position="5"/>
        <end position="417"/>
    </location>
</feature>
<organism evidence="9 10">
    <name type="scientific">Enterocloster lavalensis</name>
    <dbReference type="NCBI Taxonomy" id="460384"/>
    <lineage>
        <taxon>Bacteria</taxon>
        <taxon>Bacillati</taxon>
        <taxon>Bacillota</taxon>
        <taxon>Clostridia</taxon>
        <taxon>Lachnospirales</taxon>
        <taxon>Lachnospiraceae</taxon>
        <taxon>Enterocloster</taxon>
    </lineage>
</organism>